<dbReference type="WBParaSite" id="PgB03_g172_t03">
    <property type="protein sequence ID" value="PgB03_g172_t03"/>
    <property type="gene ID" value="PgB03_g172"/>
</dbReference>
<dbReference type="AlphaFoldDB" id="A0A914ZI35"/>
<feature type="region of interest" description="Disordered" evidence="2">
    <location>
        <begin position="1"/>
        <end position="39"/>
    </location>
</feature>
<evidence type="ECO:0000313" key="3">
    <source>
        <dbReference type="Proteomes" id="UP000887569"/>
    </source>
</evidence>
<feature type="compositionally biased region" description="Low complexity" evidence="2">
    <location>
        <begin position="16"/>
        <end position="29"/>
    </location>
</feature>
<dbReference type="Proteomes" id="UP000887569">
    <property type="component" value="Unplaced"/>
</dbReference>
<keyword evidence="1" id="KW-0175">Coiled coil</keyword>
<organism evidence="3 4">
    <name type="scientific">Parascaris univalens</name>
    <name type="common">Nematode worm</name>
    <dbReference type="NCBI Taxonomy" id="6257"/>
    <lineage>
        <taxon>Eukaryota</taxon>
        <taxon>Metazoa</taxon>
        <taxon>Ecdysozoa</taxon>
        <taxon>Nematoda</taxon>
        <taxon>Chromadorea</taxon>
        <taxon>Rhabditida</taxon>
        <taxon>Spirurina</taxon>
        <taxon>Ascaridomorpha</taxon>
        <taxon>Ascaridoidea</taxon>
        <taxon>Ascarididae</taxon>
        <taxon>Parascaris</taxon>
    </lineage>
</organism>
<name>A0A914ZI35_PARUN</name>
<evidence type="ECO:0000313" key="4">
    <source>
        <dbReference type="WBParaSite" id="PgB03_g172_t03"/>
    </source>
</evidence>
<proteinExistence type="predicted"/>
<feature type="region of interest" description="Disordered" evidence="2">
    <location>
        <begin position="206"/>
        <end position="234"/>
    </location>
</feature>
<feature type="compositionally biased region" description="Polar residues" evidence="2">
    <location>
        <begin position="206"/>
        <end position="219"/>
    </location>
</feature>
<feature type="compositionally biased region" description="Basic and acidic residues" evidence="2">
    <location>
        <begin position="30"/>
        <end position="39"/>
    </location>
</feature>
<evidence type="ECO:0000256" key="2">
    <source>
        <dbReference type="SAM" id="MobiDB-lite"/>
    </source>
</evidence>
<accession>A0A914ZI35</accession>
<feature type="coiled-coil region" evidence="1">
    <location>
        <begin position="118"/>
        <end position="145"/>
    </location>
</feature>
<sequence>MIVPKIKPLSYTKLRNTNNPNLSSSTTATHADDSGGEMKPEDIIKAKTNFAYEMKRSSYKMSRDACSMKGLSSATQVYRLCGKLTENALGTSEASMQRLDMMKERVATNGRPGSCRSVTDAAKRIELYSANRKELSQEQKSARNNVLERCSHSHLTLKNFKQANFDKLLCFPMDRGDPTLRSSDIVYEAADKKSVLLLREYVSRSQDSDNISTTPTNNYEAKETATLASEDEYGRKQTLADASLETVVDQSESPVTEKESAADSLNLPEGYENTEMAHYQIPFYGQQLPYKDATRSTRTAEQHIAPIPSTPQHIFMKGLVKPNVKVTKIWVNGKPTALQ</sequence>
<protein>
    <submittedName>
        <fullName evidence="4">Uncharacterized protein</fullName>
    </submittedName>
</protein>
<keyword evidence="3" id="KW-1185">Reference proteome</keyword>
<evidence type="ECO:0000256" key="1">
    <source>
        <dbReference type="SAM" id="Coils"/>
    </source>
</evidence>
<reference evidence="4" key="1">
    <citation type="submission" date="2022-11" db="UniProtKB">
        <authorList>
            <consortium name="WormBaseParasite"/>
        </authorList>
    </citation>
    <scope>IDENTIFICATION</scope>
</reference>